<dbReference type="Proteomes" id="UP000663297">
    <property type="component" value="Chromosome 4"/>
</dbReference>
<sequence>MCLPQYEEGMMVLAIYDVLTLKRWKLTPAHTNVSRDISTGVRGSHEVKCGQLGHLDSVEEEFRPDGLYVNVVDSLAGMARFTADYEESHGQNMDAMRALGMFGDDQFWDAIADVQDTGDYDLVEINEAKAMRRACFIMDADWWPQTYFALKWKSTEMVSNPEDPKIQEREVSIQFIFLNRNFEKRLERMQVTYGYRQVYEGDG</sequence>
<reference evidence="2" key="2">
    <citation type="submission" date="2020-11" db="EMBL/GenBank/DDBJ databases">
        <title>The chromosome-scale genome resource for two endophytic Fusarium species: F. culmorum and F. pseudograminearum.</title>
        <authorList>
            <person name="Yuan Z."/>
        </authorList>
    </citation>
    <scope>NUCLEOTIDE SEQUENCE</scope>
    <source>
        <strain evidence="2">Class2-1B</strain>
    </source>
</reference>
<reference evidence="1 3" key="1">
    <citation type="submission" date="2018-02" db="EMBL/GenBank/DDBJ databases">
        <title>Fusarium culmorum secondary metabolites in fungal-bacterial-plant interactions.</title>
        <authorList>
            <person name="Schmidt R."/>
        </authorList>
    </citation>
    <scope>NUCLEOTIDE SEQUENCE [LARGE SCALE GENOMIC DNA]</scope>
    <source>
        <strain evidence="1 3">PV</strain>
    </source>
</reference>
<gene>
    <name evidence="1" type="ORF">FCULG_00009202</name>
    <name evidence="2" type="ORF">HYE67_011262</name>
</gene>
<accession>A0A2T4GGC5</accession>
<proteinExistence type="predicted"/>
<keyword evidence="3" id="KW-1185">Reference proteome</keyword>
<dbReference type="EMBL" id="PVEM01000016">
    <property type="protein sequence ID" value="PTD02624.1"/>
    <property type="molecule type" value="Genomic_DNA"/>
</dbReference>
<protein>
    <submittedName>
        <fullName evidence="1">Uncharacterized protein</fullName>
    </submittedName>
</protein>
<dbReference type="Proteomes" id="UP000241587">
    <property type="component" value="Unassembled WGS sequence"/>
</dbReference>
<dbReference type="AlphaFoldDB" id="A0A2T4GGC5"/>
<dbReference type="OrthoDB" id="10599979at2759"/>
<evidence type="ECO:0000313" key="3">
    <source>
        <dbReference type="Proteomes" id="UP000241587"/>
    </source>
</evidence>
<evidence type="ECO:0000313" key="1">
    <source>
        <dbReference type="EMBL" id="PTD02624.1"/>
    </source>
</evidence>
<dbReference type="EMBL" id="CP064750">
    <property type="protein sequence ID" value="QPC69031.1"/>
    <property type="molecule type" value="Genomic_DNA"/>
</dbReference>
<evidence type="ECO:0000313" key="2">
    <source>
        <dbReference type="EMBL" id="QPC69031.1"/>
    </source>
</evidence>
<organism evidence="1 3">
    <name type="scientific">Fusarium culmorum</name>
    <dbReference type="NCBI Taxonomy" id="5516"/>
    <lineage>
        <taxon>Eukaryota</taxon>
        <taxon>Fungi</taxon>
        <taxon>Dikarya</taxon>
        <taxon>Ascomycota</taxon>
        <taxon>Pezizomycotina</taxon>
        <taxon>Sordariomycetes</taxon>
        <taxon>Hypocreomycetidae</taxon>
        <taxon>Hypocreales</taxon>
        <taxon>Nectriaceae</taxon>
        <taxon>Fusarium</taxon>
    </lineage>
</organism>
<name>A0A2T4GGC5_FUSCU</name>